<evidence type="ECO:0000256" key="1">
    <source>
        <dbReference type="ARBA" id="ARBA00004167"/>
    </source>
</evidence>
<comment type="caution">
    <text evidence="7">The sequence shown here is derived from an EMBL/GenBank/DDBJ whole genome shotgun (WGS) entry which is preliminary data.</text>
</comment>
<evidence type="ECO:0000256" key="4">
    <source>
        <dbReference type="ARBA" id="ARBA00023136"/>
    </source>
</evidence>
<dbReference type="Proteomes" id="UP000887104">
    <property type="component" value="Unassembled WGS sequence"/>
</dbReference>
<dbReference type="RefSeq" id="WP_220783482.1">
    <property type="nucleotide sequence ID" value="NZ_BPEY01000183.1"/>
</dbReference>
<evidence type="ECO:0000259" key="6">
    <source>
        <dbReference type="Pfam" id="PF04335"/>
    </source>
</evidence>
<dbReference type="SUPFAM" id="SSF54427">
    <property type="entry name" value="NTF2-like"/>
    <property type="match status" value="1"/>
</dbReference>
<evidence type="ECO:0000256" key="3">
    <source>
        <dbReference type="ARBA" id="ARBA00022989"/>
    </source>
</evidence>
<sequence length="228" mass="25576">MTDNTPEQAQDEMSLMYQRARMEWDERIGDTVHQLKTWRIIAILSLTVAAFAVMGVGYIGAQSKIQPYALAISDNKVIALQQLDHLPDSEREMVTRSLISSFIENVRSVCSDPFAQQKTTIDAFAHLRSNDTAYGQISHYLGKTHIPVVRAETELVTVKVQSVLPLGNGNSYQVEWTETIIDRKGTLQSTPRFRAVVTAINQTPNSQQGFMSNPTGLWITTYQVTEIN</sequence>
<keyword evidence="8" id="KW-1185">Reference proteome</keyword>
<feature type="domain" description="Bacterial virulence protein VirB8" evidence="6">
    <location>
        <begin position="19"/>
        <end position="226"/>
    </location>
</feature>
<evidence type="ECO:0000256" key="2">
    <source>
        <dbReference type="ARBA" id="ARBA00022692"/>
    </source>
</evidence>
<proteinExistence type="predicted"/>
<reference evidence="7" key="1">
    <citation type="submission" date="2021-05" db="EMBL/GenBank/DDBJ databases">
        <title>Molecular characterization for Shewanella algae harboring chromosomal blaOXA-55-like strains isolated from clinical and environment sample.</title>
        <authorList>
            <person name="Ohama Y."/>
            <person name="Aoki K."/>
            <person name="Harada S."/>
            <person name="Moriya K."/>
            <person name="Ishii Y."/>
            <person name="Tateda K."/>
        </authorList>
    </citation>
    <scope>NUCLEOTIDE SEQUENCE</scope>
    <source>
        <strain evidence="7">JCM 11563</strain>
    </source>
</reference>
<keyword evidence="2 5" id="KW-0812">Transmembrane</keyword>
<dbReference type="Pfam" id="PF04335">
    <property type="entry name" value="VirB8"/>
    <property type="match status" value="1"/>
</dbReference>
<evidence type="ECO:0000313" key="7">
    <source>
        <dbReference type="EMBL" id="GIU52419.1"/>
    </source>
</evidence>
<name>A0ABQ4PRP0_9GAMM</name>
<dbReference type="CDD" id="cd16425">
    <property type="entry name" value="TrbF"/>
    <property type="match status" value="1"/>
</dbReference>
<keyword evidence="3 5" id="KW-1133">Transmembrane helix</keyword>
<dbReference type="Gene3D" id="3.10.450.230">
    <property type="entry name" value="VirB8 protein"/>
    <property type="match status" value="1"/>
</dbReference>
<dbReference type="EMBL" id="BPEY01000183">
    <property type="protein sequence ID" value="GIU52419.1"/>
    <property type="molecule type" value="Genomic_DNA"/>
</dbReference>
<accession>A0ABQ4PRP0</accession>
<evidence type="ECO:0000256" key="5">
    <source>
        <dbReference type="SAM" id="Phobius"/>
    </source>
</evidence>
<feature type="transmembrane region" description="Helical" evidence="5">
    <location>
        <begin position="40"/>
        <end position="61"/>
    </location>
</feature>
<gene>
    <name evidence="7" type="ORF">TUM4438_45100</name>
</gene>
<comment type="subcellular location">
    <subcellularLocation>
        <location evidence="1">Membrane</location>
        <topology evidence="1">Single-pass membrane protein</topology>
    </subcellularLocation>
</comment>
<protein>
    <submittedName>
        <fullName evidence="7">Conjugal transfer protein TrbF</fullName>
    </submittedName>
</protein>
<dbReference type="InterPro" id="IPR032710">
    <property type="entry name" value="NTF2-like_dom_sf"/>
</dbReference>
<dbReference type="InterPro" id="IPR007430">
    <property type="entry name" value="VirB8"/>
</dbReference>
<dbReference type="InterPro" id="IPR035658">
    <property type="entry name" value="TrbF"/>
</dbReference>
<keyword evidence="4 5" id="KW-0472">Membrane</keyword>
<evidence type="ECO:0000313" key="8">
    <source>
        <dbReference type="Proteomes" id="UP000887104"/>
    </source>
</evidence>
<organism evidence="7 8">
    <name type="scientific">Shewanella sairae</name>
    <dbReference type="NCBI Taxonomy" id="190310"/>
    <lineage>
        <taxon>Bacteria</taxon>
        <taxon>Pseudomonadati</taxon>
        <taxon>Pseudomonadota</taxon>
        <taxon>Gammaproteobacteria</taxon>
        <taxon>Alteromonadales</taxon>
        <taxon>Shewanellaceae</taxon>
        <taxon>Shewanella</taxon>
    </lineage>
</organism>